<dbReference type="PROSITE" id="PS50011">
    <property type="entry name" value="PROTEIN_KINASE_DOM"/>
    <property type="match status" value="1"/>
</dbReference>
<dbReference type="STRING" id="930990.A0A067MIL9"/>
<evidence type="ECO:0000256" key="2">
    <source>
        <dbReference type="ARBA" id="ARBA00022741"/>
    </source>
</evidence>
<comment type="similarity">
    <text evidence="5">Belongs to the protein kinase superfamily.</text>
</comment>
<evidence type="ECO:0000256" key="4">
    <source>
        <dbReference type="PROSITE-ProRule" id="PRU10141"/>
    </source>
</evidence>
<evidence type="ECO:0000256" key="1">
    <source>
        <dbReference type="ARBA" id="ARBA00022527"/>
    </source>
</evidence>
<dbReference type="EMBL" id="KL198056">
    <property type="protein sequence ID" value="KDQ11732.1"/>
    <property type="molecule type" value="Genomic_DNA"/>
</dbReference>
<keyword evidence="2 4" id="KW-0547">Nucleotide-binding</keyword>
<feature type="domain" description="Protein kinase" evidence="7">
    <location>
        <begin position="22"/>
        <end position="276"/>
    </location>
</feature>
<dbReference type="InterPro" id="IPR008271">
    <property type="entry name" value="Ser/Thr_kinase_AS"/>
</dbReference>
<keyword evidence="9" id="KW-1185">Reference proteome</keyword>
<dbReference type="InterPro" id="IPR011009">
    <property type="entry name" value="Kinase-like_dom_sf"/>
</dbReference>
<reference evidence="9" key="1">
    <citation type="journal article" date="2014" name="Proc. Natl. Acad. Sci. U.S.A.">
        <title>Extensive sampling of basidiomycete genomes demonstrates inadequacy of the white-rot/brown-rot paradigm for wood decay fungi.</title>
        <authorList>
            <person name="Riley R."/>
            <person name="Salamov A.A."/>
            <person name="Brown D.W."/>
            <person name="Nagy L.G."/>
            <person name="Floudas D."/>
            <person name="Held B.W."/>
            <person name="Levasseur A."/>
            <person name="Lombard V."/>
            <person name="Morin E."/>
            <person name="Otillar R."/>
            <person name="Lindquist E.A."/>
            <person name="Sun H."/>
            <person name="LaButti K.M."/>
            <person name="Schmutz J."/>
            <person name="Jabbour D."/>
            <person name="Luo H."/>
            <person name="Baker S.E."/>
            <person name="Pisabarro A.G."/>
            <person name="Walton J.D."/>
            <person name="Blanchette R.A."/>
            <person name="Henrissat B."/>
            <person name="Martin F."/>
            <person name="Cullen D."/>
            <person name="Hibbett D.S."/>
            <person name="Grigoriev I.V."/>
        </authorList>
    </citation>
    <scope>NUCLEOTIDE SEQUENCE [LARGE SCALE GENOMIC DNA]</scope>
    <source>
        <strain evidence="9">FD-172 SS1</strain>
    </source>
</reference>
<dbReference type="InterPro" id="IPR001245">
    <property type="entry name" value="Ser-Thr/Tyr_kinase_cat_dom"/>
</dbReference>
<evidence type="ECO:0000256" key="5">
    <source>
        <dbReference type="RuleBase" id="RU000304"/>
    </source>
</evidence>
<keyword evidence="3 4" id="KW-0067">ATP-binding</keyword>
<accession>A0A067MIL9</accession>
<dbReference type="PANTHER" id="PTHR44329:SF214">
    <property type="entry name" value="PROTEIN KINASE DOMAIN-CONTAINING PROTEIN"/>
    <property type="match status" value="1"/>
</dbReference>
<evidence type="ECO:0000256" key="3">
    <source>
        <dbReference type="ARBA" id="ARBA00022840"/>
    </source>
</evidence>
<evidence type="ECO:0000256" key="6">
    <source>
        <dbReference type="SAM" id="Phobius"/>
    </source>
</evidence>
<keyword evidence="1 5" id="KW-0418">Kinase</keyword>
<dbReference type="HOGENOM" id="CLU_000288_7_18_1"/>
<gene>
    <name evidence="8" type="ORF">BOTBODRAFT_450643</name>
</gene>
<feature type="transmembrane region" description="Helical" evidence="6">
    <location>
        <begin position="293"/>
        <end position="309"/>
    </location>
</feature>
<dbReference type="Pfam" id="PF07714">
    <property type="entry name" value="PK_Tyr_Ser-Thr"/>
    <property type="match status" value="2"/>
</dbReference>
<organism evidence="8 9">
    <name type="scientific">Botryobasidium botryosum (strain FD-172 SS1)</name>
    <dbReference type="NCBI Taxonomy" id="930990"/>
    <lineage>
        <taxon>Eukaryota</taxon>
        <taxon>Fungi</taxon>
        <taxon>Dikarya</taxon>
        <taxon>Basidiomycota</taxon>
        <taxon>Agaricomycotina</taxon>
        <taxon>Agaricomycetes</taxon>
        <taxon>Cantharellales</taxon>
        <taxon>Botryobasidiaceae</taxon>
        <taxon>Botryobasidium</taxon>
    </lineage>
</organism>
<dbReference type="PROSITE" id="PS00108">
    <property type="entry name" value="PROTEIN_KINASE_ST"/>
    <property type="match status" value="1"/>
</dbReference>
<dbReference type="GO" id="GO:0005524">
    <property type="term" value="F:ATP binding"/>
    <property type="evidence" value="ECO:0007669"/>
    <property type="project" value="UniProtKB-UniRule"/>
</dbReference>
<protein>
    <recommendedName>
        <fullName evidence="7">Protein kinase domain-containing protein</fullName>
    </recommendedName>
</protein>
<dbReference type="PANTHER" id="PTHR44329">
    <property type="entry name" value="SERINE/THREONINE-PROTEIN KINASE TNNI3K-RELATED"/>
    <property type="match status" value="1"/>
</dbReference>
<evidence type="ECO:0000313" key="9">
    <source>
        <dbReference type="Proteomes" id="UP000027195"/>
    </source>
</evidence>
<evidence type="ECO:0000313" key="8">
    <source>
        <dbReference type="EMBL" id="KDQ11732.1"/>
    </source>
</evidence>
<dbReference type="OrthoDB" id="3236663at2759"/>
<dbReference type="Proteomes" id="UP000027195">
    <property type="component" value="Unassembled WGS sequence"/>
</dbReference>
<dbReference type="InterPro" id="IPR000719">
    <property type="entry name" value="Prot_kinase_dom"/>
</dbReference>
<dbReference type="InParanoid" id="A0A067MIL9"/>
<keyword evidence="1 5" id="KW-0808">Transferase</keyword>
<dbReference type="Gene3D" id="1.10.510.10">
    <property type="entry name" value="Transferase(Phosphotransferase) domain 1"/>
    <property type="match status" value="2"/>
</dbReference>
<sequence>MELEASILHEIATDVTSAILRNAAAPLVGRGGSSDIYRAELNIGDQVAPVEVAIKVMRVGVRDVNGENEPPRKAIRRLLRELSVLEGMDHPGVNKLFGYSHDFGELPAIVSLWCPHGDAKTYLRDNPDADRKKMLLEVTAAVEYLHTLQPPVIHGDIKATNIFIKENGTPRWMAHELLFNESADPRAATKASDMWALGCLALEISTGEIPWQAIQCIPRVIALVYCGFTPPRPTGEIAARLLDDDLWHLIETCWHHDPDQRPDISTFRKDLCHVLKTECPYASSPPSRRPLSLVPYAGLIIALLLYVLYV</sequence>
<name>A0A067MIL9_BOTB1</name>
<feature type="binding site" evidence="4">
    <location>
        <position position="55"/>
    </location>
    <ligand>
        <name>ATP</name>
        <dbReference type="ChEBI" id="CHEBI:30616"/>
    </ligand>
</feature>
<keyword evidence="6" id="KW-1133">Transmembrane helix</keyword>
<dbReference type="AlphaFoldDB" id="A0A067MIL9"/>
<evidence type="ECO:0000259" key="7">
    <source>
        <dbReference type="PROSITE" id="PS50011"/>
    </source>
</evidence>
<dbReference type="SUPFAM" id="SSF56112">
    <property type="entry name" value="Protein kinase-like (PK-like)"/>
    <property type="match status" value="1"/>
</dbReference>
<dbReference type="InterPro" id="IPR017441">
    <property type="entry name" value="Protein_kinase_ATP_BS"/>
</dbReference>
<dbReference type="PROSITE" id="PS00107">
    <property type="entry name" value="PROTEIN_KINASE_ATP"/>
    <property type="match status" value="1"/>
</dbReference>
<dbReference type="InterPro" id="IPR051681">
    <property type="entry name" value="Ser/Thr_Kinases-Pseudokinases"/>
</dbReference>
<keyword evidence="6" id="KW-0472">Membrane</keyword>
<dbReference type="GO" id="GO:0004674">
    <property type="term" value="F:protein serine/threonine kinase activity"/>
    <property type="evidence" value="ECO:0007669"/>
    <property type="project" value="UniProtKB-KW"/>
</dbReference>
<keyword evidence="6" id="KW-0812">Transmembrane</keyword>
<dbReference type="SMART" id="SM00220">
    <property type="entry name" value="S_TKc"/>
    <property type="match status" value="1"/>
</dbReference>
<keyword evidence="1 5" id="KW-0723">Serine/threonine-protein kinase</keyword>
<proteinExistence type="inferred from homology"/>